<dbReference type="GO" id="GO:0034399">
    <property type="term" value="C:nuclear periphery"/>
    <property type="evidence" value="ECO:0007669"/>
    <property type="project" value="TreeGrafter"/>
</dbReference>
<dbReference type="EMBL" id="JAFCMP010000412">
    <property type="protein sequence ID" value="KAG5180136.1"/>
    <property type="molecule type" value="Genomic_DNA"/>
</dbReference>
<dbReference type="InterPro" id="IPR015943">
    <property type="entry name" value="WD40/YVTN_repeat-like_dom_sf"/>
</dbReference>
<feature type="region of interest" description="Disordered" evidence="6">
    <location>
        <begin position="376"/>
        <end position="422"/>
    </location>
</feature>
<keyword evidence="3" id="KW-0498">Mitosis</keyword>
<dbReference type="AlphaFoldDB" id="A0A835YRB0"/>
<feature type="compositionally biased region" description="Gly residues" evidence="6">
    <location>
        <begin position="376"/>
        <end position="387"/>
    </location>
</feature>
<keyword evidence="2" id="KW-0132">Cell division</keyword>
<evidence type="ECO:0000256" key="6">
    <source>
        <dbReference type="SAM" id="MobiDB-lite"/>
    </source>
</evidence>
<evidence type="ECO:0000259" key="7">
    <source>
        <dbReference type="Pfam" id="PF12894"/>
    </source>
</evidence>
<dbReference type="InterPro" id="IPR024789">
    <property type="entry name" value="APC4"/>
</dbReference>
<dbReference type="GO" id="GO:0031145">
    <property type="term" value="P:anaphase-promoting complex-dependent catabolic process"/>
    <property type="evidence" value="ECO:0007669"/>
    <property type="project" value="InterPro"/>
</dbReference>
<dbReference type="InterPro" id="IPR024790">
    <property type="entry name" value="APC4_long_dom"/>
</dbReference>
<dbReference type="PANTHER" id="PTHR13260">
    <property type="entry name" value="ANAPHASE PROMOTING COMPLEX SUBUNIT 4 APC4"/>
    <property type="match status" value="1"/>
</dbReference>
<evidence type="ECO:0000256" key="4">
    <source>
        <dbReference type="ARBA" id="ARBA00022786"/>
    </source>
</evidence>
<keyword evidence="10" id="KW-1185">Reference proteome</keyword>
<name>A0A835YRB0_9STRA</name>
<dbReference type="Gene3D" id="2.130.10.10">
    <property type="entry name" value="YVTN repeat-like/Quinoprotein amine dehydrogenase"/>
    <property type="match status" value="1"/>
</dbReference>
<keyword evidence="5" id="KW-0131">Cell cycle</keyword>
<evidence type="ECO:0000256" key="3">
    <source>
        <dbReference type="ARBA" id="ARBA00022776"/>
    </source>
</evidence>
<comment type="caution">
    <text evidence="9">The sequence shown here is derived from an EMBL/GenBank/DDBJ whole genome shotgun (WGS) entry which is preliminary data.</text>
</comment>
<dbReference type="InterPro" id="IPR024977">
    <property type="entry name" value="Apc4-like_WD40_dom"/>
</dbReference>
<dbReference type="OrthoDB" id="2110451at2759"/>
<dbReference type="GO" id="GO:0005680">
    <property type="term" value="C:anaphase-promoting complex"/>
    <property type="evidence" value="ECO:0007669"/>
    <property type="project" value="InterPro"/>
</dbReference>
<gene>
    <name evidence="9" type="ORF">JKP88DRAFT_349703</name>
</gene>
<evidence type="ECO:0000256" key="2">
    <source>
        <dbReference type="ARBA" id="ARBA00022618"/>
    </source>
</evidence>
<feature type="region of interest" description="Disordered" evidence="6">
    <location>
        <begin position="814"/>
        <end position="835"/>
    </location>
</feature>
<dbReference type="Pfam" id="PF12896">
    <property type="entry name" value="ANAPC4"/>
    <property type="match status" value="1"/>
</dbReference>
<feature type="compositionally biased region" description="Gly residues" evidence="6">
    <location>
        <begin position="394"/>
        <end position="420"/>
    </location>
</feature>
<keyword evidence="4" id="KW-0833">Ubl conjugation pathway</keyword>
<feature type="compositionally biased region" description="Acidic residues" evidence="6">
    <location>
        <begin position="820"/>
        <end position="835"/>
    </location>
</feature>
<proteinExistence type="predicted"/>
<dbReference type="InterPro" id="IPR036322">
    <property type="entry name" value="WD40_repeat_dom_sf"/>
</dbReference>
<evidence type="ECO:0000313" key="9">
    <source>
        <dbReference type="EMBL" id="KAG5180136.1"/>
    </source>
</evidence>
<accession>A0A835YRB0</accession>
<dbReference type="Pfam" id="PF12894">
    <property type="entry name" value="ANAPC4_WD40"/>
    <property type="match status" value="1"/>
</dbReference>
<dbReference type="GO" id="GO:0070979">
    <property type="term" value="P:protein K11-linked ubiquitination"/>
    <property type="evidence" value="ECO:0007669"/>
    <property type="project" value="TreeGrafter"/>
</dbReference>
<dbReference type="GO" id="GO:0051301">
    <property type="term" value="P:cell division"/>
    <property type="evidence" value="ECO:0007669"/>
    <property type="project" value="UniProtKB-KW"/>
</dbReference>
<evidence type="ECO:0000256" key="5">
    <source>
        <dbReference type="ARBA" id="ARBA00023306"/>
    </source>
</evidence>
<sequence length="835" mass="83742">MSPVMDLIAGAHGARVSLFRAIPWKRALSWEDKDKAAGSAISTLVWSPDGTVLAVGYQDGSLAMVGLENGKKEMAFDAPHGKPLVALCWAVQAPPPRMSAQDQEEDEVAALASIYADRAHLILGSKTAGGAPAESDQQRQQQHILLSSATAGALTILAAADAGGAVTLYIGGMFKLCVLDLAAELQFQQPVTPLHLCFSGDLSRVAAAIVRGGRLEVVQVALPLLWRARHDLKALALRSAGVAALLADLRAALAAARRSWTDALSPVSARLRKLAELLRGYSAAPAATLSAVAAGAAAAAAPTPRDALLDLVTCGYAAPAVAQFFAYHMREADVAKLAQAAGTAAAAAEEATLGALARGAHALVLAAADARRAALRGGGSGGSGGTGQRRRCGGDGAGGDHSGGDDGGGGGGSGDGGGRGMMSDEAARRLQQASAHVLAAAEALALETQVARARLADFLEWCARATAAQVEGGAIEVQEDSAALVQSVLSFLKDPLAAAGDACDDDAAAAAAAAESAAGDGSGASAEDLIRTRVLQMTAPLQGETAAAGTQDSSLSLEAALGAAEDAAKQLFEGPPRRFAALPHPQTVVCVSSAALPRTSGGGSSAQQARAAAARRCCALQWPSAAGPLAGRFVLAAAQGAVVWVVVMPAGSRQAAALVAAVEFDGIVRQLNLYRHSAGGASAGEDGLMVLLEQATSAAAAAVSGGSAAAGGGADRTPWLLRNLAHAHLHYEHVNVERARSSSSGSGGGGEDIIAAAKAAGVRPVPFAELDEQCAARSGSVTGALADAQLEVCGPKGTVCVRGKGGLLLVLDLLGGGGGESDEEVDDEDAPEGRE</sequence>
<evidence type="ECO:0000259" key="8">
    <source>
        <dbReference type="Pfam" id="PF12896"/>
    </source>
</evidence>
<dbReference type="Proteomes" id="UP000664859">
    <property type="component" value="Unassembled WGS sequence"/>
</dbReference>
<dbReference type="PANTHER" id="PTHR13260:SF0">
    <property type="entry name" value="ANAPHASE-PROMOTING COMPLEX SUBUNIT 4"/>
    <property type="match status" value="1"/>
</dbReference>
<reference evidence="9" key="1">
    <citation type="submission" date="2021-02" db="EMBL/GenBank/DDBJ databases">
        <title>First Annotated Genome of the Yellow-green Alga Tribonema minus.</title>
        <authorList>
            <person name="Mahan K.M."/>
        </authorList>
    </citation>
    <scope>NUCLEOTIDE SEQUENCE</scope>
    <source>
        <strain evidence="9">UTEX B ZZ1240</strain>
    </source>
</reference>
<organism evidence="9 10">
    <name type="scientific">Tribonema minus</name>
    <dbReference type="NCBI Taxonomy" id="303371"/>
    <lineage>
        <taxon>Eukaryota</taxon>
        <taxon>Sar</taxon>
        <taxon>Stramenopiles</taxon>
        <taxon>Ochrophyta</taxon>
        <taxon>PX clade</taxon>
        <taxon>Xanthophyceae</taxon>
        <taxon>Tribonematales</taxon>
        <taxon>Tribonemataceae</taxon>
        <taxon>Tribonema</taxon>
    </lineage>
</organism>
<feature type="domain" description="Anaphase-promoting complex subunit 4-like WD40" evidence="7">
    <location>
        <begin position="2"/>
        <end position="91"/>
    </location>
</feature>
<protein>
    <recommendedName>
        <fullName evidence="1">Anaphase-promoting complex subunit 4</fullName>
    </recommendedName>
</protein>
<evidence type="ECO:0000256" key="1">
    <source>
        <dbReference type="ARBA" id="ARBA00016067"/>
    </source>
</evidence>
<evidence type="ECO:0000313" key="10">
    <source>
        <dbReference type="Proteomes" id="UP000664859"/>
    </source>
</evidence>
<feature type="domain" description="Anaphase-promoting complex subunit 4 long" evidence="8">
    <location>
        <begin position="217"/>
        <end position="350"/>
    </location>
</feature>
<dbReference type="SUPFAM" id="SSF50978">
    <property type="entry name" value="WD40 repeat-like"/>
    <property type="match status" value="1"/>
</dbReference>